<reference evidence="5" key="3">
    <citation type="submission" date="2025-09" db="UniProtKB">
        <authorList>
            <consortium name="Ensembl"/>
        </authorList>
    </citation>
    <scope>IDENTIFICATION</scope>
</reference>
<evidence type="ECO:0000256" key="1">
    <source>
        <dbReference type="ARBA" id="ARBA00004370"/>
    </source>
</evidence>
<organism evidence="5 6">
    <name type="scientific">Takifugu rubripes</name>
    <name type="common">Japanese pufferfish</name>
    <name type="synonym">Fugu rubripes</name>
    <dbReference type="NCBI Taxonomy" id="31033"/>
    <lineage>
        <taxon>Eukaryota</taxon>
        <taxon>Metazoa</taxon>
        <taxon>Chordata</taxon>
        <taxon>Craniata</taxon>
        <taxon>Vertebrata</taxon>
        <taxon>Euteleostomi</taxon>
        <taxon>Actinopterygii</taxon>
        <taxon>Neopterygii</taxon>
        <taxon>Teleostei</taxon>
        <taxon>Neoteleostei</taxon>
        <taxon>Acanthomorphata</taxon>
        <taxon>Eupercaria</taxon>
        <taxon>Tetraodontiformes</taxon>
        <taxon>Tetradontoidea</taxon>
        <taxon>Tetraodontidae</taxon>
        <taxon>Takifugu</taxon>
    </lineage>
</organism>
<dbReference type="InParanoid" id="A0A3B5KI65"/>
<name>A0A3B5KI65_TAKRU</name>
<evidence type="ECO:0000256" key="2">
    <source>
        <dbReference type="ARBA" id="ARBA00022692"/>
    </source>
</evidence>
<evidence type="ECO:0008006" key="7">
    <source>
        <dbReference type="Google" id="ProtNLM"/>
    </source>
</evidence>
<feature type="region of interest" description="Disordered" evidence="4">
    <location>
        <begin position="163"/>
        <end position="182"/>
    </location>
</feature>
<dbReference type="Proteomes" id="UP000005226">
    <property type="component" value="Chromosome 19"/>
</dbReference>
<evidence type="ECO:0000313" key="5">
    <source>
        <dbReference type="Ensembl" id="ENSTRUP00000055062.1"/>
    </source>
</evidence>
<proteinExistence type="predicted"/>
<keyword evidence="6" id="KW-1185">Reference proteome</keyword>
<dbReference type="Ensembl" id="ENSTRUT00000050457.2">
    <property type="protein sequence ID" value="ENSTRUP00000055062.1"/>
    <property type="gene ID" value="ENSTRUG00000021176.2"/>
</dbReference>
<dbReference type="STRING" id="31033.ENSTRUP00000055062"/>
<dbReference type="Gene3D" id="2.60.40.10">
    <property type="entry name" value="Immunoglobulins"/>
    <property type="match status" value="1"/>
</dbReference>
<dbReference type="PANTHER" id="PTHR11860">
    <property type="entry name" value="POLYMERIC-IMMUNOGLOBULIN RECEPTOR"/>
    <property type="match status" value="1"/>
</dbReference>
<evidence type="ECO:0000313" key="6">
    <source>
        <dbReference type="Proteomes" id="UP000005226"/>
    </source>
</evidence>
<feature type="compositionally biased region" description="Low complexity" evidence="4">
    <location>
        <begin position="163"/>
        <end position="176"/>
    </location>
</feature>
<comment type="subcellular location">
    <subcellularLocation>
        <location evidence="1">Membrane</location>
    </subcellularLocation>
</comment>
<reference evidence="5" key="2">
    <citation type="submission" date="2025-08" db="UniProtKB">
        <authorList>
            <consortium name="Ensembl"/>
        </authorList>
    </citation>
    <scope>IDENTIFICATION</scope>
</reference>
<keyword evidence="2" id="KW-0812">Transmembrane</keyword>
<dbReference type="SUPFAM" id="SSF48726">
    <property type="entry name" value="Immunoglobulin"/>
    <property type="match status" value="1"/>
</dbReference>
<dbReference type="InterPro" id="IPR036179">
    <property type="entry name" value="Ig-like_dom_sf"/>
</dbReference>
<sequence>MDALLIPFFQSEIIIPVYLMSRAGDGVLALFAGSHLTQTQTVRRAAGATVRCVYPNQNPRHSLFFCKENNDTCEEILGTQSPRKTNGSFTLEKTSRGFNIFISRVSSRDNGVYWCAEKGVAVRAAFQKISIQVEDEESSTGENTGVRHTTGCFSHMTLHPLSSAARTRPTSASTVRPVEKDPATKGCHGNVYNTLLKYNTGTRAHVLILQTIMFLLLQDKK</sequence>
<keyword evidence="3" id="KW-0472">Membrane</keyword>
<evidence type="ECO:0000256" key="4">
    <source>
        <dbReference type="SAM" id="MobiDB-lite"/>
    </source>
</evidence>
<evidence type="ECO:0000256" key="3">
    <source>
        <dbReference type="ARBA" id="ARBA00023136"/>
    </source>
</evidence>
<dbReference type="GO" id="GO:0004888">
    <property type="term" value="F:transmembrane signaling receptor activity"/>
    <property type="evidence" value="ECO:0007669"/>
    <property type="project" value="TreeGrafter"/>
</dbReference>
<dbReference type="InterPro" id="IPR013783">
    <property type="entry name" value="Ig-like_fold"/>
</dbReference>
<reference evidence="5 6" key="1">
    <citation type="journal article" date="2011" name="Genome Biol. Evol.">
        <title>Integration of the genetic map and genome assembly of fugu facilitates insights into distinct features of genome evolution in teleosts and mammals.</title>
        <authorList>
            <person name="Kai W."/>
            <person name="Kikuchi K."/>
            <person name="Tohari S."/>
            <person name="Chew A.K."/>
            <person name="Tay A."/>
            <person name="Fujiwara A."/>
            <person name="Hosoya S."/>
            <person name="Suetake H."/>
            <person name="Naruse K."/>
            <person name="Brenner S."/>
            <person name="Suzuki Y."/>
            <person name="Venkatesh B."/>
        </authorList>
    </citation>
    <scope>NUCLEOTIDE SEQUENCE [LARGE SCALE GENOMIC DNA]</scope>
</reference>
<dbReference type="PANTHER" id="PTHR11860:SF118">
    <property type="entry name" value="CMRF35-LIKE MOLECULE 3-RELATED"/>
    <property type="match status" value="1"/>
</dbReference>
<protein>
    <recommendedName>
        <fullName evidence="7">Immunoglobulin subtype domain-containing protein</fullName>
    </recommendedName>
</protein>
<dbReference type="GeneTree" id="ENSGT00720000109813"/>
<dbReference type="AlphaFoldDB" id="A0A3B5KI65"/>
<dbReference type="GO" id="GO:0005886">
    <property type="term" value="C:plasma membrane"/>
    <property type="evidence" value="ECO:0007669"/>
    <property type="project" value="TreeGrafter"/>
</dbReference>
<accession>A0A3B5KI65</accession>
<dbReference type="InterPro" id="IPR050671">
    <property type="entry name" value="CD300_family_receptors"/>
</dbReference>